<dbReference type="Proteomes" id="UP000035760">
    <property type="component" value="Unassembled WGS sequence"/>
</dbReference>
<name>W6MB76_9GAMM</name>
<proteinExistence type="predicted"/>
<dbReference type="STRING" id="1400863.BN873_1070015"/>
<keyword evidence="2" id="KW-1185">Reference proteome</keyword>
<protein>
    <submittedName>
        <fullName evidence="1">Uncharacterized protein</fullName>
    </submittedName>
</protein>
<comment type="caution">
    <text evidence="1">The sequence shown here is derived from an EMBL/GenBank/DDBJ whole genome shotgun (WGS) entry which is preliminary data.</text>
</comment>
<evidence type="ECO:0000313" key="2">
    <source>
        <dbReference type="Proteomes" id="UP000035760"/>
    </source>
</evidence>
<organism evidence="1 2">
    <name type="scientific">Candidatus Competibacter denitrificans Run_A_D11</name>
    <dbReference type="NCBI Taxonomy" id="1400863"/>
    <lineage>
        <taxon>Bacteria</taxon>
        <taxon>Pseudomonadati</taxon>
        <taxon>Pseudomonadota</taxon>
        <taxon>Gammaproteobacteria</taxon>
        <taxon>Candidatus Competibacteraceae</taxon>
        <taxon>Candidatus Competibacter</taxon>
    </lineage>
</organism>
<accession>W6MB76</accession>
<dbReference type="EMBL" id="CBTJ020000010">
    <property type="protein sequence ID" value="CDI01133.1"/>
    <property type="molecule type" value="Genomic_DNA"/>
</dbReference>
<dbReference type="RefSeq" id="WP_048670258.1">
    <property type="nucleotide sequence ID" value="NZ_CBTJ020000010.1"/>
</dbReference>
<reference evidence="1" key="1">
    <citation type="submission" date="2013-07" db="EMBL/GenBank/DDBJ databases">
        <authorList>
            <person name="McIlroy S."/>
        </authorList>
    </citation>
    <scope>NUCLEOTIDE SEQUENCE [LARGE SCALE GENOMIC DNA]</scope>
    <source>
        <strain evidence="1">Run_A_D11</strain>
    </source>
</reference>
<reference evidence="1" key="2">
    <citation type="submission" date="2014-03" db="EMBL/GenBank/DDBJ databases">
        <title>Candidatus Competibacter-lineage genomes retrieved from metagenomes reveal functional metabolic diversity.</title>
        <authorList>
            <person name="McIlroy S.J."/>
            <person name="Albertsen M."/>
            <person name="Andresen E.K."/>
            <person name="Saunders A.M."/>
            <person name="Kristiansen R."/>
            <person name="Stokholm-Bjerregaard M."/>
            <person name="Nielsen K.L."/>
            <person name="Nielsen P.H."/>
        </authorList>
    </citation>
    <scope>NUCLEOTIDE SEQUENCE</scope>
    <source>
        <strain evidence="1">Run_A_D11</strain>
    </source>
</reference>
<gene>
    <name evidence="1" type="ORF">BN873_1070015</name>
</gene>
<dbReference type="AlphaFoldDB" id="W6MB76"/>
<evidence type="ECO:0000313" key="1">
    <source>
        <dbReference type="EMBL" id="CDI01133.1"/>
    </source>
</evidence>
<sequence>MAKLSGRWALQAIGNDAGWQQRIVISGSNAHDGPHVMTLGDIISHVEGNDITIIAQAFNPATNTWIDSLVQEVMNWDNASGLQVRLNIDDNPPAGDLDFNDLVVICTAENAELSSPIAGPRLDLTIPEQHFKQR</sequence>